<dbReference type="RefSeq" id="WP_114898038.1">
    <property type="nucleotide sequence ID" value="NZ_CP031222.1"/>
</dbReference>
<gene>
    <name evidence="3" type="ORF">HYN46_02990</name>
</gene>
<organism evidence="3 4">
    <name type="scientific">Aquirhabdus parva</name>
    <dbReference type="NCBI Taxonomy" id="2283318"/>
    <lineage>
        <taxon>Bacteria</taxon>
        <taxon>Pseudomonadati</taxon>
        <taxon>Pseudomonadota</taxon>
        <taxon>Gammaproteobacteria</taxon>
        <taxon>Moraxellales</taxon>
        <taxon>Moraxellaceae</taxon>
        <taxon>Aquirhabdus</taxon>
    </lineage>
</organism>
<dbReference type="EMBL" id="CP031222">
    <property type="protein sequence ID" value="AXI01928.1"/>
    <property type="molecule type" value="Genomic_DNA"/>
</dbReference>
<dbReference type="PROSITE" id="PS50206">
    <property type="entry name" value="RHODANESE_3"/>
    <property type="match status" value="1"/>
</dbReference>
<dbReference type="AlphaFoldDB" id="A0A345P3R9"/>
<evidence type="ECO:0000256" key="1">
    <source>
        <dbReference type="SAM" id="MobiDB-lite"/>
    </source>
</evidence>
<dbReference type="KEGG" id="mbah:HYN46_02990"/>
<evidence type="ECO:0000259" key="2">
    <source>
        <dbReference type="PROSITE" id="PS50206"/>
    </source>
</evidence>
<dbReference type="OrthoDB" id="9789585at2"/>
<dbReference type="SMART" id="SM00450">
    <property type="entry name" value="RHOD"/>
    <property type="match status" value="1"/>
</dbReference>
<dbReference type="Gene3D" id="3.40.250.10">
    <property type="entry name" value="Rhodanese-like domain"/>
    <property type="match status" value="1"/>
</dbReference>
<dbReference type="Proteomes" id="UP000253940">
    <property type="component" value="Chromosome"/>
</dbReference>
<dbReference type="CDD" id="cd01522">
    <property type="entry name" value="RHOD_1"/>
    <property type="match status" value="1"/>
</dbReference>
<evidence type="ECO:0000313" key="3">
    <source>
        <dbReference type="EMBL" id="AXI01928.1"/>
    </source>
</evidence>
<keyword evidence="4" id="KW-1185">Reference proteome</keyword>
<dbReference type="InterPro" id="IPR052367">
    <property type="entry name" value="Thiosulfate_ST/Rhodanese-like"/>
</dbReference>
<name>A0A345P3R9_9GAMM</name>
<evidence type="ECO:0000313" key="4">
    <source>
        <dbReference type="Proteomes" id="UP000253940"/>
    </source>
</evidence>
<accession>A0A345P3R9</accession>
<feature type="region of interest" description="Disordered" evidence="1">
    <location>
        <begin position="1"/>
        <end position="27"/>
    </location>
</feature>
<dbReference type="Pfam" id="PF00581">
    <property type="entry name" value="Rhodanese"/>
    <property type="match status" value="1"/>
</dbReference>
<dbReference type="InterPro" id="IPR036873">
    <property type="entry name" value="Rhodanese-like_dom_sf"/>
</dbReference>
<dbReference type="InterPro" id="IPR001763">
    <property type="entry name" value="Rhodanese-like_dom"/>
</dbReference>
<dbReference type="PANTHER" id="PTHR45431:SF3">
    <property type="entry name" value="RHODANESE-LIKE DOMAIN-CONTAINING PROTEIN 15, CHLOROPLASTIC"/>
    <property type="match status" value="1"/>
</dbReference>
<sequence>MNASVSKEIQQAQEQLHTSSNSEHQADTTLTAVQIQDILDRAKQYAIDEELDFAGGVPPKDAWALVSAGAAVLVDVRSNEERKFVGHVPAGEHVAWATGTSLNRNPRFVKELEIKLKNNKDQVVVLLCRSGKRSALAAEAATKAGFTQVYNILEGFEGELNEQQQRGDLGGWRHAALPWVQD</sequence>
<proteinExistence type="predicted"/>
<dbReference type="PANTHER" id="PTHR45431">
    <property type="entry name" value="RHODANESE-LIKE DOMAIN-CONTAINING PROTEIN 15, CHLOROPLASTIC"/>
    <property type="match status" value="1"/>
</dbReference>
<dbReference type="SUPFAM" id="SSF52821">
    <property type="entry name" value="Rhodanese/Cell cycle control phosphatase"/>
    <property type="match status" value="1"/>
</dbReference>
<feature type="domain" description="Rhodanese" evidence="2">
    <location>
        <begin position="67"/>
        <end position="162"/>
    </location>
</feature>
<reference evidence="3 4" key="1">
    <citation type="submission" date="2018-07" db="EMBL/GenBank/DDBJ databases">
        <title>Genome sequencing of Moraxellaceae gen. HYN0046.</title>
        <authorList>
            <person name="Kim M."/>
            <person name="Yi H."/>
        </authorList>
    </citation>
    <scope>NUCLEOTIDE SEQUENCE [LARGE SCALE GENOMIC DNA]</scope>
    <source>
        <strain evidence="3 4">HYN0046</strain>
    </source>
</reference>
<protein>
    <submittedName>
        <fullName evidence="3">Rhodanese-like domain-containing protein</fullName>
    </submittedName>
</protein>